<gene>
    <name evidence="7" type="primary">LOC116952763</name>
</gene>
<reference evidence="7" key="1">
    <citation type="submission" date="2025-08" db="UniProtKB">
        <authorList>
            <consortium name="RefSeq"/>
        </authorList>
    </citation>
    <scope>IDENTIFICATION</scope>
    <source>
        <tissue evidence="7">Sperm</tissue>
    </source>
</reference>
<feature type="domain" description="Beta/gamma crystallin 'Greek key'" evidence="5">
    <location>
        <begin position="132"/>
        <end position="174"/>
    </location>
</feature>
<dbReference type="Pfam" id="PF00030">
    <property type="entry name" value="Crystall"/>
    <property type="match status" value="2"/>
</dbReference>
<dbReference type="InterPro" id="IPR001064">
    <property type="entry name" value="Beta/gamma_crystallin"/>
</dbReference>
<dbReference type="KEGG" id="pmrn:116952763"/>
<evidence type="ECO:0000256" key="1">
    <source>
        <dbReference type="ARBA" id="ARBA00003689"/>
    </source>
</evidence>
<organism evidence="6 7">
    <name type="scientific">Petromyzon marinus</name>
    <name type="common">Sea lamprey</name>
    <dbReference type="NCBI Taxonomy" id="7757"/>
    <lineage>
        <taxon>Eukaryota</taxon>
        <taxon>Metazoa</taxon>
        <taxon>Chordata</taxon>
        <taxon>Craniata</taxon>
        <taxon>Vertebrata</taxon>
        <taxon>Cyclostomata</taxon>
        <taxon>Hyperoartia</taxon>
        <taxon>Petromyzontiformes</taxon>
        <taxon>Petromyzontidae</taxon>
        <taxon>Petromyzon</taxon>
    </lineage>
</organism>
<dbReference type="PRINTS" id="PR01367">
    <property type="entry name" value="BGCRYSTALLIN"/>
</dbReference>
<evidence type="ECO:0000256" key="2">
    <source>
        <dbReference type="ARBA" id="ARBA00009646"/>
    </source>
</evidence>
<dbReference type="SMART" id="SM00247">
    <property type="entry name" value="XTALbg"/>
    <property type="match status" value="2"/>
</dbReference>
<feature type="domain" description="Beta/gamma crystallin 'Greek key'" evidence="5">
    <location>
        <begin position="91"/>
        <end position="131"/>
    </location>
</feature>
<dbReference type="FunFam" id="2.60.20.10:FF:000001">
    <property type="entry name" value="Crystallin gamma S"/>
    <property type="match status" value="1"/>
</dbReference>
<evidence type="ECO:0000313" key="6">
    <source>
        <dbReference type="Proteomes" id="UP001318040"/>
    </source>
</evidence>
<dbReference type="GeneID" id="116952763"/>
<comment type="function">
    <text evidence="1">Crystallins are the dominant structural components of the vertebrate eye lens.</text>
</comment>
<accession>A0AAJ7XCK3</accession>
<evidence type="ECO:0000256" key="3">
    <source>
        <dbReference type="ARBA" id="ARBA00022613"/>
    </source>
</evidence>
<keyword evidence="3" id="KW-0273">Eye lens protein</keyword>
<dbReference type="Proteomes" id="UP001318040">
    <property type="component" value="Chromosome 48"/>
</dbReference>
<proteinExistence type="inferred from homology"/>
<comment type="similarity">
    <text evidence="2">Belongs to the beta/gamma-crystallin family.</text>
</comment>
<dbReference type="AlphaFoldDB" id="A0AAJ7XCK3"/>
<keyword evidence="4" id="KW-0677">Repeat</keyword>
<dbReference type="Gene3D" id="2.60.20.10">
    <property type="entry name" value="Crystallins"/>
    <property type="match status" value="2"/>
</dbReference>
<dbReference type="PROSITE" id="PS50915">
    <property type="entry name" value="CRYSTALLIN_BETA_GAMMA"/>
    <property type="match status" value="4"/>
</dbReference>
<dbReference type="SUPFAM" id="SSF49695">
    <property type="entry name" value="gamma-Crystallin-like"/>
    <property type="match status" value="1"/>
</dbReference>
<sequence>MGKVIFYEERNFQGRRYECSQETTNTSPFLSRCNSIRVESGAWVVFERADFKGYMYILEPGEYPDYQRWAGFNERLGSCKTLREADRPQQHRVALYESEDFGGQAMELTDDCPCLLERFRRRETHSVRVFDGAWVAHEEPHYKGRQYLLEKGDYHKCSEWGATSPTVQSMRCIKKH</sequence>
<dbReference type="FunFam" id="2.60.20.10:FF:000003">
    <property type="entry name" value="Crystallin gamma S"/>
    <property type="match status" value="1"/>
</dbReference>
<dbReference type="InterPro" id="IPR050252">
    <property type="entry name" value="Beta/Gamma-Crystallin"/>
</dbReference>
<evidence type="ECO:0000259" key="5">
    <source>
        <dbReference type="PROSITE" id="PS50915"/>
    </source>
</evidence>
<evidence type="ECO:0000313" key="7">
    <source>
        <dbReference type="RefSeq" id="XP_032828278.1"/>
    </source>
</evidence>
<keyword evidence="6" id="KW-1185">Reference proteome</keyword>
<dbReference type="PANTHER" id="PTHR11818">
    <property type="entry name" value="BETA/GAMMA CRYSTALLIN"/>
    <property type="match status" value="1"/>
</dbReference>
<name>A0AAJ7XCK3_PETMA</name>
<dbReference type="GO" id="GO:0002088">
    <property type="term" value="P:lens development in camera-type eye"/>
    <property type="evidence" value="ECO:0007669"/>
    <property type="project" value="TreeGrafter"/>
</dbReference>
<dbReference type="GO" id="GO:0007601">
    <property type="term" value="P:visual perception"/>
    <property type="evidence" value="ECO:0007669"/>
    <property type="project" value="TreeGrafter"/>
</dbReference>
<dbReference type="PANTHER" id="PTHR11818:SF42">
    <property type="entry name" value="VOLTAGE-GATED HYDROGEN CHANNEL 1"/>
    <property type="match status" value="1"/>
</dbReference>
<dbReference type="InterPro" id="IPR011024">
    <property type="entry name" value="G_crystallin-like"/>
</dbReference>
<feature type="domain" description="Beta/gamma crystallin 'Greek key'" evidence="5">
    <location>
        <begin position="2"/>
        <end position="40"/>
    </location>
</feature>
<feature type="domain" description="Beta/gamma crystallin 'Greek key'" evidence="5">
    <location>
        <begin position="41"/>
        <end position="83"/>
    </location>
</feature>
<dbReference type="GO" id="GO:0005212">
    <property type="term" value="F:structural constituent of eye lens"/>
    <property type="evidence" value="ECO:0007669"/>
    <property type="project" value="UniProtKB-KW"/>
</dbReference>
<dbReference type="RefSeq" id="XP_032828278.1">
    <property type="nucleotide sequence ID" value="XM_032972387.1"/>
</dbReference>
<evidence type="ECO:0000256" key="4">
    <source>
        <dbReference type="ARBA" id="ARBA00022737"/>
    </source>
</evidence>
<protein>
    <submittedName>
        <fullName evidence="7">Gamma-crystallin S-like</fullName>
    </submittedName>
</protein>